<dbReference type="Gene3D" id="3.10.450.50">
    <property type="match status" value="1"/>
</dbReference>
<organism evidence="2 3">
    <name type="scientific">Phenylobacterium montanum</name>
    <dbReference type="NCBI Taxonomy" id="2823693"/>
    <lineage>
        <taxon>Bacteria</taxon>
        <taxon>Pseudomonadati</taxon>
        <taxon>Pseudomonadota</taxon>
        <taxon>Alphaproteobacteria</taxon>
        <taxon>Caulobacterales</taxon>
        <taxon>Caulobacteraceae</taxon>
        <taxon>Phenylobacterium</taxon>
    </lineage>
</organism>
<dbReference type="Pfam" id="PF13577">
    <property type="entry name" value="SnoaL_4"/>
    <property type="match status" value="1"/>
</dbReference>
<evidence type="ECO:0000313" key="3">
    <source>
        <dbReference type="Proteomes" id="UP000676409"/>
    </source>
</evidence>
<gene>
    <name evidence="2" type="ORF">KCG34_10365</name>
</gene>
<evidence type="ECO:0000313" key="2">
    <source>
        <dbReference type="EMBL" id="QUD90227.1"/>
    </source>
</evidence>
<protein>
    <submittedName>
        <fullName evidence="2">Nuclear transport factor 2 family protein</fullName>
    </submittedName>
</protein>
<name>A0A975IWM2_9CAUL</name>
<proteinExistence type="predicted"/>
<dbReference type="InterPro" id="IPR032710">
    <property type="entry name" value="NTF2-like_dom_sf"/>
</dbReference>
<sequence length="224" mass="25134">MNELEAIKHELFRLRSVTDIQNLMGRYTVNHTPKNIGSHVALFAMHRPDVSVEIGDGGVYVGAEAVRRLYQDKFVMALEGNLLIHYLATPMIEVAGDGLTAKGVWRSPGIEAVTPPDGGPPVALWSFGAYACDFVFDDGRWQIWRLHWFRTAKCSFSDGWVNDLSMARSMAITHPDVQDTTYHNPYTPSSVQDSIPPCPEPFETWTGAGWAIKEQRCRRDEQPA</sequence>
<dbReference type="RefSeq" id="WP_211940278.1">
    <property type="nucleotide sequence ID" value="NZ_CP073078.1"/>
</dbReference>
<dbReference type="SUPFAM" id="SSF54427">
    <property type="entry name" value="NTF2-like"/>
    <property type="match status" value="1"/>
</dbReference>
<accession>A0A975IWM2</accession>
<dbReference type="KEGG" id="caul:KCG34_10365"/>
<dbReference type="Proteomes" id="UP000676409">
    <property type="component" value="Chromosome"/>
</dbReference>
<feature type="domain" description="SnoaL-like" evidence="1">
    <location>
        <begin position="14"/>
        <end position="147"/>
    </location>
</feature>
<reference evidence="2" key="1">
    <citation type="submission" date="2021-04" db="EMBL/GenBank/DDBJ databases">
        <title>The complete genome sequence of Caulobacter sp. S6.</title>
        <authorList>
            <person name="Tang Y."/>
            <person name="Ouyang W."/>
            <person name="Liu Q."/>
            <person name="Huang B."/>
            <person name="Guo Z."/>
            <person name="Lei P."/>
        </authorList>
    </citation>
    <scope>NUCLEOTIDE SEQUENCE</scope>
    <source>
        <strain evidence="2">S6</strain>
    </source>
</reference>
<dbReference type="InterPro" id="IPR037401">
    <property type="entry name" value="SnoaL-like"/>
</dbReference>
<evidence type="ECO:0000259" key="1">
    <source>
        <dbReference type="Pfam" id="PF13577"/>
    </source>
</evidence>
<dbReference type="AlphaFoldDB" id="A0A975IWM2"/>
<keyword evidence="3" id="KW-1185">Reference proteome</keyword>
<dbReference type="EMBL" id="CP073078">
    <property type="protein sequence ID" value="QUD90227.1"/>
    <property type="molecule type" value="Genomic_DNA"/>
</dbReference>